<dbReference type="PANTHER" id="PTHR40661:SF3">
    <property type="entry name" value="FELS-1 PROPHAGE TRANSCRIPTIONAL REGULATOR"/>
    <property type="match status" value="1"/>
</dbReference>
<dbReference type="Pfam" id="PF00717">
    <property type="entry name" value="Peptidase_S24"/>
    <property type="match status" value="1"/>
</dbReference>
<keyword evidence="2" id="KW-0238">DNA-binding</keyword>
<dbReference type="Gene3D" id="2.10.109.10">
    <property type="entry name" value="Umud Fragment, subunit A"/>
    <property type="match status" value="1"/>
</dbReference>
<dbReference type="EMBL" id="LN899820">
    <property type="protein sequence ID" value="CUV53892.1"/>
    <property type="molecule type" value="Genomic_DNA"/>
</dbReference>
<dbReference type="InterPro" id="IPR015927">
    <property type="entry name" value="Peptidase_S24_S26A/B/C"/>
</dbReference>
<keyword evidence="3" id="KW-0804">Transcription</keyword>
<evidence type="ECO:0000313" key="5">
    <source>
        <dbReference type="EMBL" id="CUV53892.1"/>
    </source>
</evidence>
<dbReference type="AlphaFoldDB" id="A0A0S4WQP5"/>
<gene>
    <name evidence="5" type="ORF">RUN215_v1_190011</name>
</gene>
<evidence type="ECO:0000256" key="2">
    <source>
        <dbReference type="ARBA" id="ARBA00023125"/>
    </source>
</evidence>
<name>A0A0S4WQP5_RALSL</name>
<dbReference type="CDD" id="cd06462">
    <property type="entry name" value="Peptidase_S24_S26"/>
    <property type="match status" value="1"/>
</dbReference>
<evidence type="ECO:0000256" key="3">
    <source>
        <dbReference type="ARBA" id="ARBA00023163"/>
    </source>
</evidence>
<dbReference type="GO" id="GO:0003677">
    <property type="term" value="F:DNA binding"/>
    <property type="evidence" value="ECO:0007669"/>
    <property type="project" value="UniProtKB-KW"/>
</dbReference>
<feature type="domain" description="Peptidase S24/S26A/S26B/S26C" evidence="4">
    <location>
        <begin position="109"/>
        <end position="225"/>
    </location>
</feature>
<dbReference type="PANTHER" id="PTHR40661">
    <property type="match status" value="1"/>
</dbReference>
<evidence type="ECO:0000259" key="4">
    <source>
        <dbReference type="Pfam" id="PF00717"/>
    </source>
</evidence>
<protein>
    <recommendedName>
        <fullName evidence="4">Peptidase S24/S26A/S26B/S26C domain-containing protein</fullName>
    </recommendedName>
</protein>
<dbReference type="InterPro" id="IPR036286">
    <property type="entry name" value="LexA/Signal_pep-like_sf"/>
</dbReference>
<dbReference type="SUPFAM" id="SSF51306">
    <property type="entry name" value="LexA/Signal peptidase"/>
    <property type="match status" value="1"/>
</dbReference>
<keyword evidence="1" id="KW-0805">Transcription regulation</keyword>
<accession>A0A0S4WQP5</accession>
<reference evidence="5" key="1">
    <citation type="submission" date="2015-10" db="EMBL/GenBank/DDBJ databases">
        <authorList>
            <person name="Gilbert D.G."/>
        </authorList>
    </citation>
    <scope>NUCLEOTIDE SEQUENCE</scope>
    <source>
        <strain evidence="5">Phyl III-seqv23</strain>
    </source>
</reference>
<organism evidence="5">
    <name type="scientific">Ralstonia solanacearum</name>
    <name type="common">Pseudomonas solanacearum</name>
    <dbReference type="NCBI Taxonomy" id="305"/>
    <lineage>
        <taxon>Bacteria</taxon>
        <taxon>Pseudomonadati</taxon>
        <taxon>Pseudomonadota</taxon>
        <taxon>Betaproteobacteria</taxon>
        <taxon>Burkholderiales</taxon>
        <taxon>Burkholderiaceae</taxon>
        <taxon>Ralstonia</taxon>
        <taxon>Ralstonia solanacearum species complex</taxon>
    </lineage>
</organism>
<evidence type="ECO:0000256" key="1">
    <source>
        <dbReference type="ARBA" id="ARBA00023015"/>
    </source>
</evidence>
<proteinExistence type="predicted"/>
<sequence>MSETNIQAWRAQRLKHAIDEFGGGNVTAFGRRLGYKDGAFVRQMLSGARPISEKTVRAVEALPGLAGWFNSDKQATEIDATYTPTGEEFALVPQLDVAAACGDGKFQDHIVVKGGLAFKRTSLRDFGLSERSARIIYAAGGSMWPTIQDGCVVLLDTTDTQPKDGKVYAICAPDGGLVLKRLVRDYHPAIGGLAWIMRSDNPDKTAHPDKVLPPDDRTMIAGRAVWNDNRL</sequence>